<dbReference type="AlphaFoldDB" id="A0A9D9D7S1"/>
<dbReference type="Gene3D" id="3.40.50.300">
    <property type="entry name" value="P-loop containing nucleotide triphosphate hydrolases"/>
    <property type="match status" value="1"/>
</dbReference>
<dbReference type="InterPro" id="IPR018631">
    <property type="entry name" value="AAA-ATPase-like_dom"/>
</dbReference>
<reference evidence="2" key="1">
    <citation type="submission" date="2020-10" db="EMBL/GenBank/DDBJ databases">
        <authorList>
            <person name="Gilroy R."/>
        </authorList>
    </citation>
    <scope>NUCLEOTIDE SEQUENCE</scope>
    <source>
        <strain evidence="2">17213</strain>
    </source>
</reference>
<dbReference type="SUPFAM" id="SSF52540">
    <property type="entry name" value="P-loop containing nucleoside triphosphate hydrolases"/>
    <property type="match status" value="1"/>
</dbReference>
<dbReference type="PANTHER" id="PTHR34825:SF1">
    <property type="entry name" value="AAA-ATPASE-LIKE DOMAIN-CONTAINING PROTEIN"/>
    <property type="match status" value="1"/>
</dbReference>
<evidence type="ECO:0000313" key="2">
    <source>
        <dbReference type="EMBL" id="MBO8414866.1"/>
    </source>
</evidence>
<dbReference type="Proteomes" id="UP000823631">
    <property type="component" value="Unassembled WGS sequence"/>
</dbReference>
<protein>
    <submittedName>
        <fullName evidence="2">AAA family ATPase</fullName>
    </submittedName>
</protein>
<dbReference type="InterPro" id="IPR027417">
    <property type="entry name" value="P-loop_NTPase"/>
</dbReference>
<reference evidence="2" key="2">
    <citation type="journal article" date="2021" name="PeerJ">
        <title>Extensive microbial diversity within the chicken gut microbiome revealed by metagenomics and culture.</title>
        <authorList>
            <person name="Gilroy R."/>
            <person name="Ravi A."/>
            <person name="Getino M."/>
            <person name="Pursley I."/>
            <person name="Horton D.L."/>
            <person name="Alikhan N.F."/>
            <person name="Baker D."/>
            <person name="Gharbi K."/>
            <person name="Hall N."/>
            <person name="Watson M."/>
            <person name="Adriaenssens E.M."/>
            <person name="Foster-Nyarko E."/>
            <person name="Jarju S."/>
            <person name="Secka A."/>
            <person name="Antonio M."/>
            <person name="Oren A."/>
            <person name="Chaudhuri R.R."/>
            <person name="La Ragione R."/>
            <person name="Hildebrand F."/>
            <person name="Pallen M.J."/>
        </authorList>
    </citation>
    <scope>NUCLEOTIDE SEQUENCE</scope>
    <source>
        <strain evidence="2">17213</strain>
    </source>
</reference>
<comment type="caution">
    <text evidence="2">The sequence shown here is derived from an EMBL/GenBank/DDBJ whole genome shotgun (WGS) entry which is preliminary data.</text>
</comment>
<evidence type="ECO:0000259" key="1">
    <source>
        <dbReference type="Pfam" id="PF09820"/>
    </source>
</evidence>
<dbReference type="Pfam" id="PF09820">
    <property type="entry name" value="AAA-ATPase_like"/>
    <property type="match status" value="1"/>
</dbReference>
<dbReference type="PANTHER" id="PTHR34825">
    <property type="entry name" value="CONSERVED PROTEIN, WITH A WEAK D-GALACTARATE DEHYDRATASE/ALTRONATE HYDROLASE DOMAIN"/>
    <property type="match status" value="1"/>
</dbReference>
<evidence type="ECO:0000313" key="3">
    <source>
        <dbReference type="Proteomes" id="UP000823631"/>
    </source>
</evidence>
<accession>A0A9D9D7S1</accession>
<name>A0A9D9D7S1_9GAMM</name>
<sequence length="520" mass="59031">MEDTPQLPIGITGFADFIDSNMLYVDKTDLVANIARQQGFFFLSRPRRFGKSTLISTFHELFSYGTERFKCLKLEQAGWDDRTYPVVRLDFSTVNEYLEAGITFDHEFGSNLRDGFFTAKLPLDEGARWNTALNQKLSKLANNSLVLLIDEYDAPLNKTLNDPAAFADHHKTLDTFFRLIKKFNSKFRFVFVTGILEFSSLDFLSSCNIVRDLSFDSRYAAITGFTQQELEDNFKTYIENASRELSHETAEDYPVSRVLKELKDHYAAYSFDERATVQVYNPWTILNFMENPADEFSPYWVRTGGSQADLLSQYLNRLLKQNNGINAIACLLTPGFLKEAYVDTLCHPIENCSTKDLSMLALLYQTGYFTIKQADQIQLEIGIPNLEVRTAFADAIVKELSHKRLPNSYAFVDKFKSSFEQALESNDAAALQNLINEIFNTFSAVCLQNCPQSSCLALLKLAGLLLGYNCSETEPDAAGHCGITIKRQDKTYLIELKAAYKSVKAQEPRFACHIVNFEQV</sequence>
<proteinExistence type="predicted"/>
<organism evidence="2 3">
    <name type="scientific">Candidatus Avisuccinivibrio stercorigallinarum</name>
    <dbReference type="NCBI Taxonomy" id="2840704"/>
    <lineage>
        <taxon>Bacteria</taxon>
        <taxon>Pseudomonadati</taxon>
        <taxon>Pseudomonadota</taxon>
        <taxon>Gammaproteobacteria</taxon>
        <taxon>Aeromonadales</taxon>
        <taxon>Succinivibrionaceae</taxon>
        <taxon>Succinivibrionaceae incertae sedis</taxon>
        <taxon>Candidatus Avisuccinivibrio</taxon>
    </lineage>
</organism>
<gene>
    <name evidence="2" type="ORF">IAB19_00585</name>
</gene>
<dbReference type="EMBL" id="JADINH010000007">
    <property type="protein sequence ID" value="MBO8414866.1"/>
    <property type="molecule type" value="Genomic_DNA"/>
</dbReference>
<feature type="domain" description="AAA-ATPase-like" evidence="1">
    <location>
        <begin position="8"/>
        <end position="200"/>
    </location>
</feature>